<dbReference type="Pfam" id="PF00144">
    <property type="entry name" value="Beta-lactamase"/>
    <property type="match status" value="1"/>
</dbReference>
<evidence type="ECO:0000259" key="2">
    <source>
        <dbReference type="Pfam" id="PF13969"/>
    </source>
</evidence>
<organism evidence="3 4">
    <name type="scientific">Zestosphaera tikiterensis</name>
    <dbReference type="NCBI Taxonomy" id="1973259"/>
    <lineage>
        <taxon>Archaea</taxon>
        <taxon>Thermoproteota</taxon>
        <taxon>Thermoprotei</taxon>
        <taxon>Desulfurococcales</taxon>
        <taxon>Desulfurococcaceae</taxon>
        <taxon>Zestosphaera</taxon>
    </lineage>
</organism>
<dbReference type="PANTHER" id="PTHR46825:SF9">
    <property type="entry name" value="BETA-LACTAMASE-RELATED DOMAIN-CONTAINING PROTEIN"/>
    <property type="match status" value="1"/>
</dbReference>
<dbReference type="EMBL" id="NBVN01000002">
    <property type="protein sequence ID" value="PUA33219.1"/>
    <property type="molecule type" value="Genomic_DNA"/>
</dbReference>
<feature type="domain" description="Pab87 octamerisation" evidence="2">
    <location>
        <begin position="356"/>
        <end position="451"/>
    </location>
</feature>
<evidence type="ECO:0000313" key="4">
    <source>
        <dbReference type="Proteomes" id="UP000244093"/>
    </source>
</evidence>
<dbReference type="InterPro" id="IPR050491">
    <property type="entry name" value="AmpC-like"/>
</dbReference>
<dbReference type="Pfam" id="PF13969">
    <property type="entry name" value="Pab87_oct"/>
    <property type="match status" value="1"/>
</dbReference>
<dbReference type="InterPro" id="IPR012338">
    <property type="entry name" value="Beta-lactam/transpept-like"/>
</dbReference>
<name>A0A2R7Y7C7_9CREN</name>
<dbReference type="InterPro" id="IPR038164">
    <property type="entry name" value="Pab87_oct_sf"/>
</dbReference>
<protein>
    <recommendedName>
        <fullName evidence="5">Serine hydrolase</fullName>
    </recommendedName>
</protein>
<dbReference type="Gene3D" id="3.40.710.10">
    <property type="entry name" value="DD-peptidase/beta-lactamase superfamily"/>
    <property type="match status" value="1"/>
</dbReference>
<sequence length="453" mass="51472">MDVDFDLIERYILKVVAEGRFPSISLGIVEDGVIKYLRSFGFRDVESSLPATPETSYCLGSVTKSFTAIAVMQLYEKGLLDLQDPVGKYVDLNLKAFDEEITIHNLLTHTSGIPALGYAEALIDSYYGIRDVWLPITSPDDVLTFMKDYERWVMYKPGLRWFYLNEGYVILGKVIEKVSKISYEEYVRKNILSKLGMSRSYFSIADYLNDGNKATPYIITKDGLKLTKPIFGITADGGLFSNASDLSKYVLTLINRGSLNNEVILSRESLEIMEQPHVKLPYESFTSDAYGYGLTVKENFLGYKLIGHSGSVYVYTAYMGYIPSRKLGVVLLANASSKPLSLVGAYILTYLLGEDPEKLPYVVLDRLYKKLEGTYEGYMKTVELRIRRSGDTLFLVEKDKEGETLTPLIPHKIEENYALFHILTLAGKVPVEFFIKNEKDIIMIYERYKLIKR</sequence>
<dbReference type="SUPFAM" id="SSF56601">
    <property type="entry name" value="beta-lactamase/transpeptidase-like"/>
    <property type="match status" value="1"/>
</dbReference>
<dbReference type="PANTHER" id="PTHR46825">
    <property type="entry name" value="D-ALANYL-D-ALANINE-CARBOXYPEPTIDASE/ENDOPEPTIDASE AMPH"/>
    <property type="match status" value="1"/>
</dbReference>
<reference evidence="3 4" key="1">
    <citation type="journal article" date="2018" name="Syst. Appl. Microbiol.">
        <title>A new symbiotic nanoarchaeote (Candidatus Nanoclepta minutus) and its host (Zestosphaera tikiterensis gen. nov., sp. nov.) from a New Zealand hot spring.</title>
        <authorList>
            <person name="St John E."/>
            <person name="Liu Y."/>
            <person name="Podar M."/>
            <person name="Stott M.B."/>
            <person name="Meneghin J."/>
            <person name="Chen Z."/>
            <person name="Lagutin K."/>
            <person name="Mitchell K."/>
            <person name="Reysenbach A.L."/>
        </authorList>
    </citation>
    <scope>NUCLEOTIDE SEQUENCE [LARGE SCALE GENOMIC DNA]</scope>
    <source>
        <strain evidence="3">NZ3</strain>
    </source>
</reference>
<accession>A0A2R7Y7C7</accession>
<evidence type="ECO:0008006" key="5">
    <source>
        <dbReference type="Google" id="ProtNLM"/>
    </source>
</evidence>
<dbReference type="AlphaFoldDB" id="A0A2R7Y7C7"/>
<evidence type="ECO:0000313" key="3">
    <source>
        <dbReference type="EMBL" id="PUA33219.1"/>
    </source>
</evidence>
<dbReference type="Gene3D" id="2.40.128.210">
    <property type="entry name" value="Pab87 octamerisation domain"/>
    <property type="match status" value="1"/>
</dbReference>
<evidence type="ECO:0000259" key="1">
    <source>
        <dbReference type="Pfam" id="PF00144"/>
    </source>
</evidence>
<dbReference type="InterPro" id="IPR025879">
    <property type="entry name" value="Pab87_oct"/>
</dbReference>
<dbReference type="Proteomes" id="UP000244093">
    <property type="component" value="Unassembled WGS sequence"/>
</dbReference>
<feature type="domain" description="Beta-lactamase-related" evidence="1">
    <location>
        <begin position="9"/>
        <end position="338"/>
    </location>
</feature>
<comment type="caution">
    <text evidence="3">The sequence shown here is derived from an EMBL/GenBank/DDBJ whole genome shotgun (WGS) entry which is preliminary data.</text>
</comment>
<gene>
    <name evidence="3" type="ORF">B7O98_01940</name>
</gene>
<dbReference type="InterPro" id="IPR001466">
    <property type="entry name" value="Beta-lactam-related"/>
</dbReference>
<proteinExistence type="predicted"/>